<evidence type="ECO:0000313" key="4">
    <source>
        <dbReference type="Proteomes" id="UP000316855"/>
    </source>
</evidence>
<accession>A0A517VHJ3</accession>
<keyword evidence="4" id="KW-1185">Reference proteome</keyword>
<dbReference type="RefSeq" id="WP_145230200.1">
    <property type="nucleotide sequence ID" value="NZ_CP036343.1"/>
</dbReference>
<reference evidence="3 4" key="1">
    <citation type="submission" date="2019-02" db="EMBL/GenBank/DDBJ databases">
        <title>Deep-cultivation of Planctomycetes and their phenomic and genomic characterization uncovers novel biology.</title>
        <authorList>
            <person name="Wiegand S."/>
            <person name="Jogler M."/>
            <person name="Boedeker C."/>
            <person name="Pinto D."/>
            <person name="Vollmers J."/>
            <person name="Rivas-Marin E."/>
            <person name="Kohn T."/>
            <person name="Peeters S.H."/>
            <person name="Heuer A."/>
            <person name="Rast P."/>
            <person name="Oberbeckmann S."/>
            <person name="Bunk B."/>
            <person name="Jeske O."/>
            <person name="Meyerdierks A."/>
            <person name="Storesund J.E."/>
            <person name="Kallscheuer N."/>
            <person name="Luecker S."/>
            <person name="Lage O.M."/>
            <person name="Pohl T."/>
            <person name="Merkel B.J."/>
            <person name="Hornburger P."/>
            <person name="Mueller R.-W."/>
            <person name="Bruemmer F."/>
            <person name="Labrenz M."/>
            <person name="Spormann A.M."/>
            <person name="Op den Camp H."/>
            <person name="Overmann J."/>
            <person name="Amann R."/>
            <person name="Jetten M.S.M."/>
            <person name="Mascher T."/>
            <person name="Medema M.H."/>
            <person name="Devos D.P."/>
            <person name="Kaster A.-K."/>
            <person name="Ovreas L."/>
            <person name="Rohde M."/>
            <person name="Galperin M.Y."/>
            <person name="Jogler C."/>
        </authorList>
    </citation>
    <scope>NUCLEOTIDE SEQUENCE [LARGE SCALE GENOMIC DNA]</scope>
    <source>
        <strain evidence="3 4">Pan161</strain>
    </source>
</reference>
<sequence>MLKKSNQETHSIFKNRRFRQGLFDQQNQMPYEPLKGIPNTELQPCVEDRESSQAESSMITRLILIMLLMGITPFLLLLLALLLVPDLLHIEITP</sequence>
<proteinExistence type="predicted"/>
<dbReference type="EMBL" id="CP036343">
    <property type="protein sequence ID" value="QDT92486.1"/>
    <property type="molecule type" value="Genomic_DNA"/>
</dbReference>
<evidence type="ECO:0000313" key="3">
    <source>
        <dbReference type="EMBL" id="QDT92486.1"/>
    </source>
</evidence>
<feature type="transmembrane region" description="Helical" evidence="2">
    <location>
        <begin position="62"/>
        <end position="84"/>
    </location>
</feature>
<evidence type="ECO:0000256" key="2">
    <source>
        <dbReference type="SAM" id="Phobius"/>
    </source>
</evidence>
<evidence type="ECO:0000256" key="1">
    <source>
        <dbReference type="SAM" id="MobiDB-lite"/>
    </source>
</evidence>
<dbReference type="AlphaFoldDB" id="A0A517VHJ3"/>
<feature type="region of interest" description="Disordered" evidence="1">
    <location>
        <begin position="1"/>
        <end position="21"/>
    </location>
</feature>
<name>A0A517VHJ3_9PLAN</name>
<protein>
    <submittedName>
        <fullName evidence="3">Uncharacterized protein</fullName>
    </submittedName>
</protein>
<keyword evidence="2" id="KW-0472">Membrane</keyword>
<keyword evidence="2" id="KW-1133">Transmembrane helix</keyword>
<organism evidence="3 4">
    <name type="scientific">Gimesia algae</name>
    <dbReference type="NCBI Taxonomy" id="2527971"/>
    <lineage>
        <taxon>Bacteria</taxon>
        <taxon>Pseudomonadati</taxon>
        <taxon>Planctomycetota</taxon>
        <taxon>Planctomycetia</taxon>
        <taxon>Planctomycetales</taxon>
        <taxon>Planctomycetaceae</taxon>
        <taxon>Gimesia</taxon>
    </lineage>
</organism>
<dbReference type="KEGG" id="gax:Pan161_41530"/>
<dbReference type="Proteomes" id="UP000316855">
    <property type="component" value="Chromosome"/>
</dbReference>
<keyword evidence="2" id="KW-0812">Transmembrane</keyword>
<gene>
    <name evidence="3" type="ORF">Pan161_41530</name>
</gene>